<dbReference type="Pfam" id="PF02720">
    <property type="entry name" value="DUF222"/>
    <property type="match status" value="1"/>
</dbReference>
<dbReference type="InterPro" id="IPR003615">
    <property type="entry name" value="HNH_nuc"/>
</dbReference>
<dbReference type="RefSeq" id="WP_345182458.1">
    <property type="nucleotide sequence ID" value="NZ_BAABFQ010000010.1"/>
</dbReference>
<evidence type="ECO:0000259" key="1">
    <source>
        <dbReference type="Pfam" id="PF02720"/>
    </source>
</evidence>
<feature type="domain" description="DUF222" evidence="1">
    <location>
        <begin position="15"/>
        <end position="307"/>
    </location>
</feature>
<accession>A0ABW0N7A4</accession>
<dbReference type="CDD" id="cd00085">
    <property type="entry name" value="HNHc"/>
    <property type="match status" value="1"/>
</dbReference>
<reference evidence="3" key="1">
    <citation type="journal article" date="2019" name="Int. J. Syst. Evol. Microbiol.">
        <title>The Global Catalogue of Microorganisms (GCM) 10K type strain sequencing project: providing services to taxonomists for standard genome sequencing and annotation.</title>
        <authorList>
            <consortium name="The Broad Institute Genomics Platform"/>
            <consortium name="The Broad Institute Genome Sequencing Center for Infectious Disease"/>
            <person name="Wu L."/>
            <person name="Ma J."/>
        </authorList>
    </citation>
    <scope>NUCLEOTIDE SEQUENCE [LARGE SCALE GENOMIC DNA]</scope>
    <source>
        <strain evidence="3">KACC 13778</strain>
    </source>
</reference>
<keyword evidence="3" id="KW-1185">Reference proteome</keyword>
<dbReference type="EMBL" id="JBHSMD010000011">
    <property type="protein sequence ID" value="MFC5495837.1"/>
    <property type="molecule type" value="Genomic_DNA"/>
</dbReference>
<evidence type="ECO:0000313" key="3">
    <source>
        <dbReference type="Proteomes" id="UP001595956"/>
    </source>
</evidence>
<gene>
    <name evidence="2" type="ORF">ACFPKY_22220</name>
</gene>
<name>A0ABW0N7A4_9ACTN</name>
<protein>
    <submittedName>
        <fullName evidence="2">DUF222 domain-containing protein</fullName>
    </submittedName>
</protein>
<proteinExistence type="predicted"/>
<sequence>MDAAETAQTLIELTRLEAQVAELKGRVAAHADDLRVGQEVGASSAASWLAHTTNTTRPAAAGTVKLGHALEAHPLTRDALAHGDVLLDQARVIVHAVDQLPGGLDAQRAEAHLLAEAQHHDAKALRVLGKRLFEVIAPDEADAREAAVLEAEENAAAKACHLSMYDDGHGKTRGRFTIPTIAGAHLRKILLAAITNTKDPAPRPTPERLGQALCDFIARYPKNKLPHTGGLPATLLVLIDEDSLQGRVEKAGVLDTGEKISPALARRLACEAEIIPLVLGGDSMPLDIGRGRRLHTKAQRYALLARDHGCRADGCDRTHSLHAHHKTRWADGGHTNVKDAVTLCHWHHQRAHDASYETTYLPNGDVTFHRRQ</sequence>
<evidence type="ECO:0000313" key="2">
    <source>
        <dbReference type="EMBL" id="MFC5495837.1"/>
    </source>
</evidence>
<comment type="caution">
    <text evidence="2">The sequence shown here is derived from an EMBL/GenBank/DDBJ whole genome shotgun (WGS) entry which is preliminary data.</text>
</comment>
<organism evidence="2 3">
    <name type="scientific">Nocardioides caricicola</name>
    <dbReference type="NCBI Taxonomy" id="634770"/>
    <lineage>
        <taxon>Bacteria</taxon>
        <taxon>Bacillati</taxon>
        <taxon>Actinomycetota</taxon>
        <taxon>Actinomycetes</taxon>
        <taxon>Propionibacteriales</taxon>
        <taxon>Nocardioidaceae</taxon>
        <taxon>Nocardioides</taxon>
    </lineage>
</organism>
<dbReference type="InterPro" id="IPR003870">
    <property type="entry name" value="DUF222"/>
</dbReference>
<dbReference type="Proteomes" id="UP001595956">
    <property type="component" value="Unassembled WGS sequence"/>
</dbReference>